<evidence type="ECO:0000256" key="2">
    <source>
        <dbReference type="ARBA" id="ARBA00022741"/>
    </source>
</evidence>
<organism evidence="12 13">
    <name type="scientific">Schaalia cardiffensis F0333</name>
    <dbReference type="NCBI Taxonomy" id="888050"/>
    <lineage>
        <taxon>Bacteria</taxon>
        <taxon>Bacillati</taxon>
        <taxon>Actinomycetota</taxon>
        <taxon>Actinomycetes</taxon>
        <taxon>Actinomycetales</taxon>
        <taxon>Actinomycetaceae</taxon>
        <taxon>Schaalia</taxon>
    </lineage>
</organism>
<reference evidence="12 13" key="1">
    <citation type="submission" date="2013-03" db="EMBL/GenBank/DDBJ databases">
        <title>Reference genome for the Human Microbiome Project.</title>
        <authorList>
            <person name="Aqrawi P."/>
            <person name="Ayvaz T."/>
            <person name="Bess C."/>
            <person name="Blankenburg K."/>
            <person name="Coyle M."/>
            <person name="Deng J."/>
            <person name="Forbes L."/>
            <person name="Fowler G."/>
            <person name="Francisco L."/>
            <person name="Fu Q."/>
            <person name="Gibbs R."/>
            <person name="Gross S."/>
            <person name="Gubbala S."/>
            <person name="Hale W."/>
            <person name="Hemphill L."/>
            <person name="Highlander S."/>
            <person name="Hirani K."/>
            <person name="Jackson L."/>
            <person name="Jakkamsetti A."/>
            <person name="Javaid M."/>
            <person name="Jayaseelan J.C."/>
            <person name="Jiang H."/>
            <person name="Joshi V."/>
            <person name="Korchina V."/>
            <person name="Kovar C."/>
            <person name="Lara F."/>
            <person name="Lee S."/>
            <person name="Liu Y."/>
            <person name="Mata R."/>
            <person name="Mathew T."/>
            <person name="Munidasa M."/>
            <person name="Muzny D."/>
            <person name="Nazareth L."/>
            <person name="Ngo R."/>
            <person name="Nguyen L."/>
            <person name="Nguyen N."/>
            <person name="Okwuonu G."/>
            <person name="Ongeri F."/>
            <person name="Palculict T."/>
            <person name="Patil S."/>
            <person name="Petrosino J."/>
            <person name="Pham C."/>
            <person name="Pham P."/>
            <person name="Pu L.-L."/>
            <person name="Qin X."/>
            <person name="Qu J."/>
            <person name="Reid J."/>
            <person name="Ross M."/>
            <person name="Ruth R."/>
            <person name="Saada N."/>
            <person name="San Lucas F."/>
            <person name="Santibanez J."/>
            <person name="Shang Y."/>
            <person name="Simmons D."/>
            <person name="Song X.-Z."/>
            <person name="Tang L.-Y."/>
            <person name="Thornton R."/>
            <person name="Warren J."/>
            <person name="Weissenberger G."/>
            <person name="Wilczek-Boney K."/>
            <person name="Worley K."/>
            <person name="Youmans B."/>
            <person name="Zhang J."/>
            <person name="Zhang L."/>
            <person name="Zhao Z."/>
            <person name="Zhou C."/>
            <person name="Zhu D."/>
            <person name="Zhu Y."/>
        </authorList>
    </citation>
    <scope>NUCLEOTIDE SEQUENCE [LARGE SCALE GENOMIC DNA]</scope>
    <source>
        <strain evidence="12 13">F0333</strain>
    </source>
</reference>
<feature type="domain" description="UvrD-like helicase C-terminal" evidence="11">
    <location>
        <begin position="322"/>
        <end position="639"/>
    </location>
</feature>
<evidence type="ECO:0000256" key="7">
    <source>
        <dbReference type="ARBA" id="ARBA00022840"/>
    </source>
</evidence>
<dbReference type="EMBL" id="AQHZ01000029">
    <property type="protein sequence ID" value="ENO17333.1"/>
    <property type="molecule type" value="Genomic_DNA"/>
</dbReference>
<dbReference type="eggNOG" id="COG2887">
    <property type="taxonomic scope" value="Bacteria"/>
</dbReference>
<feature type="region of interest" description="Disordered" evidence="10">
    <location>
        <begin position="502"/>
        <end position="524"/>
    </location>
</feature>
<dbReference type="PROSITE" id="PS51217">
    <property type="entry name" value="UVRD_HELICASE_CTER"/>
    <property type="match status" value="1"/>
</dbReference>
<dbReference type="Gene3D" id="3.90.320.10">
    <property type="match status" value="1"/>
</dbReference>
<proteinExistence type="predicted"/>
<protein>
    <recommendedName>
        <fullName evidence="11">UvrD-like helicase C-terminal domain-containing protein</fullName>
    </recommendedName>
</protein>
<sequence>MSEIHIELRPRPEGWADLPALDEAQTAVVEASQDRSLVVRGAPGSGRTTCALAALEAGVKQGQSVLLLVPDRVRADRLSAQAQALAPHEVRPVRTPASFAHRIVTTWRLSRADPLAGVELVTGALFDEILARLIEQVDAPWPQSMPAQMRAMEAFRAELRDLFARAGEAGLDANSLEEAGKEFAFPQWVAAAALLRAYLDAPEFTVEHRDVLRVDLARIQTLAAELIENWDTRGPGVGIECGPLVPDLVIVDDLQDCTPSTIHLLNALEGAGARILAFADPDVAVASYRGGEPHLDLRLAKTIDAEVMELAGVKAQPPRIRRALVDVVSGITQSGPHGRRRVGVEKPRSEGAGEARYDEGSIIAHLGGSNAQLGAHIAHALRRHHLHEGVAWDKQAVIVRSASAVHEFTRHLRRGGVPVNGASRAFDFASQASTRVLLELIATPDDARDPIRANTLIASPLVSCDALEVHRLLARLALVNNNKEMDGEDSAKAGRPLSVRDLLEGEELRPTRDPASRAETSPLEEGLDAAAKIWAARAGAWRQRPQEALWRIWQAAGVADSWKDAALARGEDSNWYDDQLDAVVALMRVADVWEQRNPGKTAADFAKDLLDKGVPVDTIARVSTRPAGVSVLTPAQAMGAHFEVVSIIGLQEGAWPNTRLRTRALRADLLADLGAGRFGQDASGARVLLDDPRQARRAVLDDERRLLAAALSRCTRVVHIGAVSAENDAPSLFFHLLAQHADTADQGDPQLTPAPAPLNLAGQVADLRRAAAREDEAEDQETAITLLALLSKEGIRSADPDTWTGEGPLSSNEPINSGLVHLSPSRIEAALNCPLRWFLSSIGAEGGGGAAQSLGTLLHALAEELPHGREEELLTRLESKLAELDIDTSTWEGLDFSERARKKAQAFAAYCAQHEEEVEVEKNIRVQIGQVMITGRLDRIEKQKEGVVITDLKTGAAVGKAQAKAHPQLAVYQLALRALGYEVADAKLVFLLDDGKAKTLSQGPLDEEQRAQWLSRIEEVGTLARASTLNASPEEQRCATCPFTRSCPAHTHGRRTVD</sequence>
<dbReference type="GO" id="GO:0004386">
    <property type="term" value="F:helicase activity"/>
    <property type="evidence" value="ECO:0007669"/>
    <property type="project" value="UniProtKB-KW"/>
</dbReference>
<gene>
    <name evidence="12" type="ORF">HMPREF9004_1875</name>
</gene>
<keyword evidence="1" id="KW-0540">Nuclease</keyword>
<dbReference type="Gene3D" id="1.10.486.10">
    <property type="entry name" value="PCRA, domain 4"/>
    <property type="match status" value="1"/>
</dbReference>
<evidence type="ECO:0000256" key="6">
    <source>
        <dbReference type="ARBA" id="ARBA00022839"/>
    </source>
</evidence>
<keyword evidence="2" id="KW-0547">Nucleotide-binding</keyword>
<name>N6X843_9ACTO</name>
<dbReference type="eggNOG" id="COG0210">
    <property type="taxonomic scope" value="Bacteria"/>
</dbReference>
<dbReference type="Gene3D" id="1.10.10.160">
    <property type="match status" value="1"/>
</dbReference>
<dbReference type="GO" id="GO:0005524">
    <property type="term" value="F:ATP binding"/>
    <property type="evidence" value="ECO:0007669"/>
    <property type="project" value="UniProtKB-KW"/>
</dbReference>
<keyword evidence="4" id="KW-0378">Hydrolase</keyword>
<dbReference type="GO" id="GO:0003677">
    <property type="term" value="F:DNA binding"/>
    <property type="evidence" value="ECO:0007669"/>
    <property type="project" value="UniProtKB-KW"/>
</dbReference>
<evidence type="ECO:0000256" key="10">
    <source>
        <dbReference type="SAM" id="MobiDB-lite"/>
    </source>
</evidence>
<dbReference type="GO" id="GO:0006281">
    <property type="term" value="P:DNA repair"/>
    <property type="evidence" value="ECO:0007669"/>
    <property type="project" value="UniProtKB-KW"/>
</dbReference>
<dbReference type="InterPro" id="IPR013986">
    <property type="entry name" value="DExx_box_DNA_helicase_dom_sf"/>
</dbReference>
<dbReference type="Pfam" id="PF13245">
    <property type="entry name" value="AAA_19"/>
    <property type="match status" value="1"/>
</dbReference>
<keyword evidence="6" id="KW-0269">Exonuclease</keyword>
<dbReference type="GO" id="GO:0004527">
    <property type="term" value="F:exonuclease activity"/>
    <property type="evidence" value="ECO:0007669"/>
    <property type="project" value="UniProtKB-KW"/>
</dbReference>
<evidence type="ECO:0000259" key="11">
    <source>
        <dbReference type="PROSITE" id="PS51217"/>
    </source>
</evidence>
<evidence type="ECO:0000256" key="4">
    <source>
        <dbReference type="ARBA" id="ARBA00022801"/>
    </source>
</evidence>
<dbReference type="InterPro" id="IPR014017">
    <property type="entry name" value="DNA_helicase_UvrD-like_C"/>
</dbReference>
<dbReference type="AlphaFoldDB" id="N6X843"/>
<dbReference type="InterPro" id="IPR038726">
    <property type="entry name" value="PDDEXK_AddAB-type"/>
</dbReference>
<evidence type="ECO:0000256" key="9">
    <source>
        <dbReference type="ARBA" id="ARBA00023204"/>
    </source>
</evidence>
<dbReference type="OrthoDB" id="5240387at2"/>
<dbReference type="HOGENOM" id="CLU_004900_0_0_11"/>
<keyword evidence="5" id="KW-0347">Helicase</keyword>
<dbReference type="InterPro" id="IPR011604">
    <property type="entry name" value="PDDEXK-like_dom_sf"/>
</dbReference>
<comment type="caution">
    <text evidence="12">The sequence shown here is derived from an EMBL/GenBank/DDBJ whole genome shotgun (WGS) entry which is preliminary data.</text>
</comment>
<keyword evidence="8" id="KW-0238">DNA-binding</keyword>
<keyword evidence="9" id="KW-0234">DNA repair</keyword>
<dbReference type="PATRIC" id="fig|888050.3.peg.1793"/>
<evidence type="ECO:0000256" key="1">
    <source>
        <dbReference type="ARBA" id="ARBA00022722"/>
    </source>
</evidence>
<dbReference type="Pfam" id="PF12705">
    <property type="entry name" value="PDDEXK_1"/>
    <property type="match status" value="1"/>
</dbReference>
<dbReference type="STRING" id="888050.HMPREF9004_1875"/>
<dbReference type="RefSeq" id="WP_005964869.1">
    <property type="nucleotide sequence ID" value="NZ_CP040505.1"/>
</dbReference>
<keyword evidence="7" id="KW-0067">ATP-binding</keyword>
<evidence type="ECO:0000313" key="12">
    <source>
        <dbReference type="EMBL" id="ENO17333.1"/>
    </source>
</evidence>
<dbReference type="Gene3D" id="3.40.50.300">
    <property type="entry name" value="P-loop containing nucleotide triphosphate hydrolases"/>
    <property type="match status" value="2"/>
</dbReference>
<keyword evidence="3" id="KW-0227">DNA damage</keyword>
<evidence type="ECO:0000256" key="5">
    <source>
        <dbReference type="ARBA" id="ARBA00022806"/>
    </source>
</evidence>
<evidence type="ECO:0000256" key="3">
    <source>
        <dbReference type="ARBA" id="ARBA00022763"/>
    </source>
</evidence>
<evidence type="ECO:0000313" key="13">
    <source>
        <dbReference type="Proteomes" id="UP000013015"/>
    </source>
</evidence>
<evidence type="ECO:0000256" key="8">
    <source>
        <dbReference type="ARBA" id="ARBA00023125"/>
    </source>
</evidence>
<dbReference type="InterPro" id="IPR027417">
    <property type="entry name" value="P-loop_NTPase"/>
</dbReference>
<feature type="compositionally biased region" description="Basic and acidic residues" evidence="10">
    <location>
        <begin position="502"/>
        <end position="516"/>
    </location>
</feature>
<accession>N6X843</accession>
<keyword evidence="13" id="KW-1185">Reference proteome</keyword>
<dbReference type="SUPFAM" id="SSF52540">
    <property type="entry name" value="P-loop containing nucleoside triphosphate hydrolases"/>
    <property type="match status" value="1"/>
</dbReference>
<dbReference type="Proteomes" id="UP000013015">
    <property type="component" value="Unassembled WGS sequence"/>
</dbReference>